<comment type="similarity">
    <text evidence="1">Belongs to the aldolase class II family.</text>
</comment>
<dbReference type="GO" id="GO:0051015">
    <property type="term" value="F:actin filament binding"/>
    <property type="evidence" value="ECO:0007669"/>
    <property type="project" value="TreeGrafter"/>
</dbReference>
<evidence type="ECO:0000313" key="4">
    <source>
        <dbReference type="Proteomes" id="UP000280346"/>
    </source>
</evidence>
<protein>
    <submittedName>
        <fullName evidence="3">Class II aldolase/adducin family protein</fullName>
    </submittedName>
</protein>
<dbReference type="OrthoDB" id="5291399at2"/>
<dbReference type="EMBL" id="RZIJ01000035">
    <property type="protein sequence ID" value="RUQ63086.1"/>
    <property type="molecule type" value="Genomic_DNA"/>
</dbReference>
<gene>
    <name evidence="3" type="ORF">EJ913_28180</name>
</gene>
<evidence type="ECO:0000313" key="3">
    <source>
        <dbReference type="EMBL" id="RUQ63086.1"/>
    </source>
</evidence>
<proteinExistence type="inferred from homology"/>
<dbReference type="NCBIfam" id="NF005451">
    <property type="entry name" value="PRK07044.1"/>
    <property type="match status" value="1"/>
</dbReference>
<dbReference type="InterPro" id="IPR001303">
    <property type="entry name" value="Aldolase_II/adducin_N"/>
</dbReference>
<dbReference type="PANTHER" id="PTHR10672:SF3">
    <property type="entry name" value="PROTEIN HU-LI TAI SHAO"/>
    <property type="match status" value="1"/>
</dbReference>
<evidence type="ECO:0000256" key="1">
    <source>
        <dbReference type="ARBA" id="ARBA00037961"/>
    </source>
</evidence>
<dbReference type="Pfam" id="PF00596">
    <property type="entry name" value="Aldolase_II"/>
    <property type="match status" value="1"/>
</dbReference>
<dbReference type="RefSeq" id="WP_127004230.1">
    <property type="nucleotide sequence ID" value="NZ_JBNPXW010000025.1"/>
</dbReference>
<evidence type="ECO:0000259" key="2">
    <source>
        <dbReference type="SMART" id="SM01007"/>
    </source>
</evidence>
<dbReference type="Gene3D" id="3.40.225.10">
    <property type="entry name" value="Class II aldolase/adducin N-terminal domain"/>
    <property type="match status" value="1"/>
</dbReference>
<dbReference type="AlphaFoldDB" id="A0A433J0S2"/>
<accession>A0A433J0S2</accession>
<keyword evidence="4" id="KW-1185">Reference proteome</keyword>
<reference evidence="3 4" key="1">
    <citation type="submission" date="2018-12" db="EMBL/GenBank/DDBJ databases">
        <authorList>
            <person name="Yang Y."/>
        </authorList>
    </citation>
    <scope>NUCLEOTIDE SEQUENCE [LARGE SCALE GENOMIC DNA]</scope>
    <source>
        <strain evidence="3 4">GSF71</strain>
    </source>
</reference>
<comment type="caution">
    <text evidence="3">The sequence shown here is derived from an EMBL/GenBank/DDBJ whole genome shotgun (WGS) entry which is preliminary data.</text>
</comment>
<dbReference type="PANTHER" id="PTHR10672">
    <property type="entry name" value="ADDUCIN"/>
    <property type="match status" value="1"/>
</dbReference>
<dbReference type="SUPFAM" id="SSF53639">
    <property type="entry name" value="AraD/HMP-PK domain-like"/>
    <property type="match status" value="1"/>
</dbReference>
<dbReference type="InterPro" id="IPR036409">
    <property type="entry name" value="Aldolase_II/adducin_N_sf"/>
</dbReference>
<dbReference type="SMART" id="SM01007">
    <property type="entry name" value="Aldolase_II"/>
    <property type="match status" value="1"/>
</dbReference>
<organism evidence="3 4">
    <name type="scientific">Azospirillum doebereinerae</name>
    <dbReference type="NCBI Taxonomy" id="92933"/>
    <lineage>
        <taxon>Bacteria</taxon>
        <taxon>Pseudomonadati</taxon>
        <taxon>Pseudomonadota</taxon>
        <taxon>Alphaproteobacteria</taxon>
        <taxon>Rhodospirillales</taxon>
        <taxon>Azospirillaceae</taxon>
        <taxon>Azospirillum</taxon>
    </lineage>
</organism>
<dbReference type="InterPro" id="IPR051017">
    <property type="entry name" value="Aldolase-II_Adducin_sf"/>
</dbReference>
<feature type="domain" description="Class II aldolase/adducin N-terminal" evidence="2">
    <location>
        <begin position="29"/>
        <end position="209"/>
    </location>
</feature>
<dbReference type="Proteomes" id="UP000280346">
    <property type="component" value="Unassembled WGS sequence"/>
</dbReference>
<name>A0A433J0S2_9PROT</name>
<sequence>MTSPTGNFLAKRKSSLRDRVSTAEWEARVDLAACYRLCAHYGITDLIYNHISLCIPGSENHFLINAFGLHYEEVTASNLVKIDIDGNALDEEAPDISPAGFVIHSAIHKARPDAACIFHTHTRAGVAVSAQKHGLLPISQHAVRFYNRVAYHAFEGLAIDDAERQTLVTDLGAHNVLILQNHGLLTCGKTVRDAFELMYYLEMSCQIQISALSGGAEIIHPPAEVCERTARQYENFQSFIGDRDWQALRRQLDRRGEIYEV</sequence>
<dbReference type="GO" id="GO:0005856">
    <property type="term" value="C:cytoskeleton"/>
    <property type="evidence" value="ECO:0007669"/>
    <property type="project" value="TreeGrafter"/>
</dbReference>